<feature type="transmembrane region" description="Helical" evidence="6">
    <location>
        <begin position="12"/>
        <end position="45"/>
    </location>
</feature>
<gene>
    <name evidence="7" type="primary">mrpE</name>
    <name evidence="7" type="ORF">MsAm2_15520</name>
</gene>
<dbReference type="PANTHER" id="PTHR34584:SF1">
    <property type="entry name" value="NA(+)_H(+) ANTIPORTER SUBUNIT E1"/>
    <property type="match status" value="1"/>
</dbReference>
<evidence type="ECO:0000256" key="6">
    <source>
        <dbReference type="SAM" id="Phobius"/>
    </source>
</evidence>
<keyword evidence="8" id="KW-1185">Reference proteome</keyword>
<evidence type="ECO:0000256" key="1">
    <source>
        <dbReference type="ARBA" id="ARBA00004651"/>
    </source>
</evidence>
<name>A0AA96V8H3_9EURY</name>
<evidence type="ECO:0000313" key="8">
    <source>
        <dbReference type="Proteomes" id="UP001304970"/>
    </source>
</evidence>
<evidence type="ECO:0000313" key="7">
    <source>
        <dbReference type="EMBL" id="WNY27745.1"/>
    </source>
</evidence>
<keyword evidence="5 6" id="KW-0472">Membrane</keyword>
<keyword evidence="2" id="KW-1003">Cell membrane</keyword>
<evidence type="ECO:0000256" key="4">
    <source>
        <dbReference type="ARBA" id="ARBA00022989"/>
    </source>
</evidence>
<protein>
    <submittedName>
        <fullName evidence="7">Na(+)/H(+) antiporter subunit E</fullName>
    </submittedName>
</protein>
<accession>A0AA96V8H3</accession>
<evidence type="ECO:0000256" key="2">
    <source>
        <dbReference type="ARBA" id="ARBA00022475"/>
    </source>
</evidence>
<dbReference type="Proteomes" id="UP001304970">
    <property type="component" value="Chromosome"/>
</dbReference>
<reference evidence="7 8" key="1">
    <citation type="submission" date="2023-07" db="EMBL/GenBank/DDBJ databases">
        <title>Closed genome sequence of Methanosarcinaceae archaeon Am2.</title>
        <authorList>
            <person name="Poehlein A."/>
            <person name="Protasov E."/>
            <person name="Platt K."/>
            <person name="Reeh H."/>
            <person name="Daniel R."/>
            <person name="Brune A."/>
        </authorList>
    </citation>
    <scope>NUCLEOTIDE SEQUENCE [LARGE SCALE GENOMIC DNA]</scope>
    <source>
        <strain evidence="7 8">Am2</strain>
    </source>
</reference>
<dbReference type="Pfam" id="PF01899">
    <property type="entry name" value="MNHE"/>
    <property type="match status" value="1"/>
</dbReference>
<evidence type="ECO:0000256" key="3">
    <source>
        <dbReference type="ARBA" id="ARBA00022692"/>
    </source>
</evidence>
<dbReference type="PANTHER" id="PTHR34584">
    <property type="entry name" value="NA(+)/H(+) ANTIPORTER SUBUNIT E1"/>
    <property type="match status" value="1"/>
</dbReference>
<dbReference type="PIRSF" id="PIRSF019239">
    <property type="entry name" value="MrpE"/>
    <property type="match status" value="1"/>
</dbReference>
<dbReference type="InterPro" id="IPR002758">
    <property type="entry name" value="Cation_antiport_E"/>
</dbReference>
<sequence>MKKKIKMNFMRLLVYAMLGLLWVFISGSFSIGNFLLGIFFSYLILYPFRDMFTFTDSFGHFLRQLPKKLRYIYILFREIIKANFFMAYKILQPKLDIRPGIIAYPFATQKNISTTMLANTISLTPGTLIIDVHIKNPTLKGPGIYYVHSIYIDRPKDVRDTIREDLEKPVLEAFE</sequence>
<dbReference type="GO" id="GO:0008324">
    <property type="term" value="F:monoatomic cation transmembrane transporter activity"/>
    <property type="evidence" value="ECO:0007669"/>
    <property type="project" value="InterPro"/>
</dbReference>
<dbReference type="GeneID" id="89228978"/>
<evidence type="ECO:0000256" key="5">
    <source>
        <dbReference type="ARBA" id="ARBA00023136"/>
    </source>
</evidence>
<proteinExistence type="predicted"/>
<organism evidence="7 8">
    <name type="scientific">Methanolapillus ohkumae</name>
    <dbReference type="NCBI Taxonomy" id="3028298"/>
    <lineage>
        <taxon>Archaea</taxon>
        <taxon>Methanobacteriati</taxon>
        <taxon>Methanobacteriota</taxon>
        <taxon>Stenosarchaea group</taxon>
        <taxon>Methanomicrobia</taxon>
        <taxon>Methanosarcinales</taxon>
        <taxon>Methanosarcinaceae</taxon>
        <taxon>Methanolapillus</taxon>
    </lineage>
</organism>
<keyword evidence="4 6" id="KW-1133">Transmembrane helix</keyword>
<dbReference type="RefSeq" id="WP_338097705.1">
    <property type="nucleotide sequence ID" value="NZ_CP131061.1"/>
</dbReference>
<comment type="subcellular location">
    <subcellularLocation>
        <location evidence="1">Cell membrane</location>
        <topology evidence="1">Multi-pass membrane protein</topology>
    </subcellularLocation>
</comment>
<dbReference type="GO" id="GO:0005886">
    <property type="term" value="C:plasma membrane"/>
    <property type="evidence" value="ECO:0007669"/>
    <property type="project" value="UniProtKB-SubCell"/>
</dbReference>
<dbReference type="AlphaFoldDB" id="A0AA96V8H3"/>
<dbReference type="EMBL" id="CP131061">
    <property type="protein sequence ID" value="WNY27745.1"/>
    <property type="molecule type" value="Genomic_DNA"/>
</dbReference>
<keyword evidence="3 6" id="KW-0812">Transmembrane</keyword>